<dbReference type="InterPro" id="IPR025110">
    <property type="entry name" value="AMP-bd_C"/>
</dbReference>
<dbReference type="Gene3D" id="3.40.50.12780">
    <property type="entry name" value="N-terminal domain of ligase-like"/>
    <property type="match status" value="1"/>
</dbReference>
<dbReference type="PANTHER" id="PTHR43767:SF1">
    <property type="entry name" value="NONRIBOSOMAL PEPTIDE SYNTHASE PES1 (EUROFUNG)-RELATED"/>
    <property type="match status" value="1"/>
</dbReference>
<dbReference type="SUPFAM" id="SSF56801">
    <property type="entry name" value="Acetyl-CoA synthetase-like"/>
    <property type="match status" value="1"/>
</dbReference>
<name>A0ABD5SSP4_9EURY</name>
<dbReference type="InterPro" id="IPR020845">
    <property type="entry name" value="AMP-binding_CS"/>
</dbReference>
<dbReference type="EMBL" id="JBHSWV010000297">
    <property type="protein sequence ID" value="MFC6766791.1"/>
    <property type="molecule type" value="Genomic_DNA"/>
</dbReference>
<evidence type="ECO:0000313" key="3">
    <source>
        <dbReference type="EMBL" id="MFC6766791.1"/>
    </source>
</evidence>
<dbReference type="AlphaFoldDB" id="A0ABD5SSP4"/>
<dbReference type="PROSITE" id="PS00455">
    <property type="entry name" value="AMP_BINDING"/>
    <property type="match status" value="1"/>
</dbReference>
<dbReference type="InterPro" id="IPR045851">
    <property type="entry name" value="AMP-bd_C_sf"/>
</dbReference>
<evidence type="ECO:0000313" key="4">
    <source>
        <dbReference type="Proteomes" id="UP001596383"/>
    </source>
</evidence>
<feature type="domain" description="AMP-binding enzyme C-terminal" evidence="2">
    <location>
        <begin position="429"/>
        <end position="505"/>
    </location>
</feature>
<dbReference type="InterPro" id="IPR000873">
    <property type="entry name" value="AMP-dep_synth/lig_dom"/>
</dbReference>
<gene>
    <name evidence="3" type="ORF">ACFQE6_17910</name>
</gene>
<keyword evidence="4" id="KW-1185">Reference proteome</keyword>
<dbReference type="InterPro" id="IPR050237">
    <property type="entry name" value="ATP-dep_AMP-bd_enzyme"/>
</dbReference>
<organism evidence="3 4">
    <name type="scientific">Natrinema soli</name>
    <dbReference type="NCBI Taxonomy" id="1930624"/>
    <lineage>
        <taxon>Archaea</taxon>
        <taxon>Methanobacteriati</taxon>
        <taxon>Methanobacteriota</taxon>
        <taxon>Stenosarchaea group</taxon>
        <taxon>Halobacteria</taxon>
        <taxon>Halobacteriales</taxon>
        <taxon>Natrialbaceae</taxon>
        <taxon>Natrinema</taxon>
    </lineage>
</organism>
<comment type="caution">
    <text evidence="3">The sequence shown here is derived from an EMBL/GenBank/DDBJ whole genome shotgun (WGS) entry which is preliminary data.</text>
</comment>
<evidence type="ECO:0000259" key="1">
    <source>
        <dbReference type="Pfam" id="PF00501"/>
    </source>
</evidence>
<sequence length="518" mass="57670">MNFATELEFQARSQPDAPALFFEDQTFTWSDIDDRASQFANVLTGHGLGPGDHMAIYMPNIPVFVFGFYGAMKAGVVPMPLNLRFEQGEVEYMIDHVEHDAVFTVSPVGSVFENVDLTPVEHVYLAGDGDLNVPETDVHDFETSIGNASGDFESVPREMDDHCFFMHTSGTTGRAKPVIATHGNIYAHDMAYIHHIGFTTDDVALTAVPLFHNSGLNLKLTTFTLLGAPQVLLKEWDAEAALQAIEDHGVTYLFTIPTMLYDLVNRDSADSEDAYDVASLQYAPTGGQNVPVDPISEFEERYGALALPGYGLTETMPAVIMNRPNDRKLTTDGAPIRNACDVRVVDPEDWQTEVPTGDLGELIVSGDVVSPGYYRRPEKNDEDFEVDHEGRRWLHTGDIVREDEDGFISIEDRVDSMIVSGGENVYPNQVENALYEMDGIDEAVVVGEPHERWGERVAAAVVTNDPSLTDEDIFDYFRDSTDLANYKRPRNVVFLDELPRSGTGKIDRFTIQEEYFLN</sequence>
<dbReference type="Pfam" id="PF00501">
    <property type="entry name" value="AMP-binding"/>
    <property type="match status" value="1"/>
</dbReference>
<accession>A0ABD5SSP4</accession>
<protein>
    <submittedName>
        <fullName evidence="3">Class I adenylate-forming enzyme family protein</fullName>
    </submittedName>
</protein>
<dbReference type="RefSeq" id="WP_273739738.1">
    <property type="nucleotide sequence ID" value="NZ_JAQIVI010000297.1"/>
</dbReference>
<reference evidence="3 4" key="1">
    <citation type="journal article" date="2019" name="Int. J. Syst. Evol. Microbiol.">
        <title>The Global Catalogue of Microorganisms (GCM) 10K type strain sequencing project: providing services to taxonomists for standard genome sequencing and annotation.</title>
        <authorList>
            <consortium name="The Broad Institute Genomics Platform"/>
            <consortium name="The Broad Institute Genome Sequencing Center for Infectious Disease"/>
            <person name="Wu L."/>
            <person name="Ma J."/>
        </authorList>
    </citation>
    <scope>NUCLEOTIDE SEQUENCE [LARGE SCALE GENOMIC DNA]</scope>
    <source>
        <strain evidence="3 4">LMG 29247</strain>
    </source>
</reference>
<dbReference type="GO" id="GO:0016878">
    <property type="term" value="F:acid-thiol ligase activity"/>
    <property type="evidence" value="ECO:0007669"/>
    <property type="project" value="UniProtKB-ARBA"/>
</dbReference>
<proteinExistence type="predicted"/>
<evidence type="ECO:0000259" key="2">
    <source>
        <dbReference type="Pfam" id="PF13193"/>
    </source>
</evidence>
<dbReference type="Proteomes" id="UP001596383">
    <property type="component" value="Unassembled WGS sequence"/>
</dbReference>
<dbReference type="InterPro" id="IPR042099">
    <property type="entry name" value="ANL_N_sf"/>
</dbReference>
<dbReference type="Gene3D" id="3.30.300.30">
    <property type="match status" value="1"/>
</dbReference>
<feature type="domain" description="AMP-dependent synthetase/ligase" evidence="1">
    <location>
        <begin position="8"/>
        <end position="374"/>
    </location>
</feature>
<dbReference type="PANTHER" id="PTHR43767">
    <property type="entry name" value="LONG-CHAIN-FATTY-ACID--COA LIGASE"/>
    <property type="match status" value="1"/>
</dbReference>
<dbReference type="Pfam" id="PF13193">
    <property type="entry name" value="AMP-binding_C"/>
    <property type="match status" value="1"/>
</dbReference>